<proteinExistence type="predicted"/>
<feature type="signal peptide" evidence="1">
    <location>
        <begin position="1"/>
        <end position="19"/>
    </location>
</feature>
<organism evidence="2">
    <name type="scientific">Anguilla anguilla</name>
    <name type="common">European freshwater eel</name>
    <name type="synonym">Muraena anguilla</name>
    <dbReference type="NCBI Taxonomy" id="7936"/>
    <lineage>
        <taxon>Eukaryota</taxon>
        <taxon>Metazoa</taxon>
        <taxon>Chordata</taxon>
        <taxon>Craniata</taxon>
        <taxon>Vertebrata</taxon>
        <taxon>Euteleostomi</taxon>
        <taxon>Actinopterygii</taxon>
        <taxon>Neopterygii</taxon>
        <taxon>Teleostei</taxon>
        <taxon>Anguilliformes</taxon>
        <taxon>Anguillidae</taxon>
        <taxon>Anguilla</taxon>
    </lineage>
</organism>
<evidence type="ECO:0000256" key="1">
    <source>
        <dbReference type="SAM" id="SignalP"/>
    </source>
</evidence>
<keyword evidence="1" id="KW-0732">Signal</keyword>
<dbReference type="EMBL" id="GBXM01087469">
    <property type="protein sequence ID" value="JAH21108.1"/>
    <property type="molecule type" value="Transcribed_RNA"/>
</dbReference>
<reference evidence="2" key="1">
    <citation type="submission" date="2014-11" db="EMBL/GenBank/DDBJ databases">
        <authorList>
            <person name="Amaro Gonzalez C."/>
        </authorList>
    </citation>
    <scope>NUCLEOTIDE SEQUENCE</scope>
</reference>
<sequence length="52" mass="6089">MYSVCQVALLSSIFSWLHCISQFYFKKANKPVDWVQEDPSHIKSLFLQPSKL</sequence>
<protein>
    <submittedName>
        <fullName evidence="2">Uncharacterized protein</fullName>
    </submittedName>
</protein>
<name>A0A0E9QYD3_ANGAN</name>
<feature type="chain" id="PRO_5002432109" evidence="1">
    <location>
        <begin position="20"/>
        <end position="52"/>
    </location>
</feature>
<accession>A0A0E9QYD3</accession>
<reference evidence="2" key="2">
    <citation type="journal article" date="2015" name="Fish Shellfish Immunol.">
        <title>Early steps in the European eel (Anguilla anguilla)-Vibrio vulnificus interaction in the gills: Role of the RtxA13 toxin.</title>
        <authorList>
            <person name="Callol A."/>
            <person name="Pajuelo D."/>
            <person name="Ebbesson L."/>
            <person name="Teles M."/>
            <person name="MacKenzie S."/>
            <person name="Amaro C."/>
        </authorList>
    </citation>
    <scope>NUCLEOTIDE SEQUENCE</scope>
</reference>
<evidence type="ECO:0000313" key="2">
    <source>
        <dbReference type="EMBL" id="JAH21108.1"/>
    </source>
</evidence>
<dbReference type="AlphaFoldDB" id="A0A0E9QYD3"/>